<name>F2JPJ9_CELLD</name>
<dbReference type="PANTHER" id="PTHR39184">
    <property type="match status" value="1"/>
</dbReference>
<dbReference type="AlphaFoldDB" id="F2JPJ9"/>
<dbReference type="Pfam" id="PF03237">
    <property type="entry name" value="Terminase_6N"/>
    <property type="match status" value="1"/>
</dbReference>
<dbReference type="Gene3D" id="3.40.50.300">
    <property type="entry name" value="P-loop containing nucleotide triphosphate hydrolases"/>
    <property type="match status" value="1"/>
</dbReference>
<keyword evidence="2" id="KW-1185">Reference proteome</keyword>
<dbReference type="InterPro" id="IPR027417">
    <property type="entry name" value="P-loop_NTPase"/>
</dbReference>
<evidence type="ECO:0000313" key="1">
    <source>
        <dbReference type="EMBL" id="ADZ82547.1"/>
    </source>
</evidence>
<dbReference type="PANTHER" id="PTHR39184:SF1">
    <property type="entry name" value="PBSX PHAGE TERMINASE LARGE SUBUNIT"/>
    <property type="match status" value="1"/>
</dbReference>
<protein>
    <submittedName>
        <fullName evidence="1">Phage terminase, large subunit, PBSX family</fullName>
    </submittedName>
</protein>
<dbReference type="STRING" id="642492.Clole_0814"/>
<dbReference type="HOGENOM" id="CLU_047804_0_0_9"/>
<dbReference type="RefSeq" id="WP_013655848.1">
    <property type="nucleotide sequence ID" value="NC_015275.1"/>
</dbReference>
<reference evidence="1 2" key="1">
    <citation type="journal article" date="2011" name="J. Bacteriol.">
        <title>Complete genome sequence of the cellulose-degrading bacterium Cellulosilyticum lentocellum.</title>
        <authorList>
            <consortium name="US DOE Joint Genome Institute"/>
            <person name="Miller D.A."/>
            <person name="Suen G."/>
            <person name="Bruce D."/>
            <person name="Copeland A."/>
            <person name="Cheng J.F."/>
            <person name="Detter C."/>
            <person name="Goodwin L.A."/>
            <person name="Han C.S."/>
            <person name="Hauser L.J."/>
            <person name="Land M.L."/>
            <person name="Lapidus A."/>
            <person name="Lucas S."/>
            <person name="Meincke L."/>
            <person name="Pitluck S."/>
            <person name="Tapia R."/>
            <person name="Teshima H."/>
            <person name="Woyke T."/>
            <person name="Fox B.G."/>
            <person name="Angert E.R."/>
            <person name="Currie C.R."/>
        </authorList>
    </citation>
    <scope>NUCLEOTIDE SEQUENCE [LARGE SCALE GENOMIC DNA]</scope>
    <source>
        <strain evidence="2">ATCC 49066 / DSM 5427 / NCIMB 11756 / RHM5</strain>
    </source>
</reference>
<dbReference type="Gene3D" id="3.30.420.280">
    <property type="match status" value="1"/>
</dbReference>
<proteinExistence type="predicted"/>
<dbReference type="EMBL" id="CP002582">
    <property type="protein sequence ID" value="ADZ82547.1"/>
    <property type="molecule type" value="Genomic_DNA"/>
</dbReference>
<dbReference type="InterPro" id="IPR052380">
    <property type="entry name" value="Viral_DNA_packaging_terminase"/>
</dbReference>
<gene>
    <name evidence="1" type="ordered locus">Clole_0814</name>
</gene>
<dbReference type="Proteomes" id="UP000008467">
    <property type="component" value="Chromosome"/>
</dbReference>
<sequence>MPFSVKQQEYFENANKRWNFKSGATRSGKTHMDYFVIPKRIRSRIGKAGLVVILGVSKGTIERNIIEPMRQIWGPKLVGEINSKNICRMFGEDVYCLGAEKISQVSKLRGSSIKYCYGDEVADWSKEVFEMLKSRLDKPYSCFDGALNPQNPTHWLKEFLDSNADIYLQTYTIFDNPFLDPKFVEELCKEYEGTVYYDRYIKGLWKRAEGAIYRKFADNPKAFYCKIVDHISDDIGVKQILKSSIMEICVGVDFGGNKSGHAFVVTAKTRGYKDLILLRSERHFGELLSDDLNNLLLEFIAKVLAEYGPIDYVYWDNAETVLGRGIKKAIGDKYPSITVRPAIKETVNDRIRCTTMLMGSARFWYCDNCKTVKDALSDAVWNEKELTKDERLDDGSTDIDSLDSMEYTFERSMKQFINS</sequence>
<organism evidence="1 2">
    <name type="scientific">Cellulosilyticum lentocellum (strain ATCC 49066 / DSM 5427 / NCIMB 11756 / RHM5)</name>
    <name type="common">Clostridium lentocellum</name>
    <dbReference type="NCBI Taxonomy" id="642492"/>
    <lineage>
        <taxon>Bacteria</taxon>
        <taxon>Bacillati</taxon>
        <taxon>Bacillota</taxon>
        <taxon>Clostridia</taxon>
        <taxon>Lachnospirales</taxon>
        <taxon>Cellulosilyticaceae</taxon>
        <taxon>Cellulosilyticum</taxon>
    </lineage>
</organism>
<accession>F2JPJ9</accession>
<dbReference type="eggNOG" id="COG1783">
    <property type="taxonomic scope" value="Bacteria"/>
</dbReference>
<dbReference type="KEGG" id="cle:Clole_0814"/>
<evidence type="ECO:0000313" key="2">
    <source>
        <dbReference type="Proteomes" id="UP000008467"/>
    </source>
</evidence>